<evidence type="ECO:0000256" key="5">
    <source>
        <dbReference type="ARBA" id="ARBA00022546"/>
    </source>
</evidence>
<evidence type="ECO:0000256" key="11">
    <source>
        <dbReference type="ARBA" id="ARBA00022879"/>
    </source>
</evidence>
<keyword evidence="6" id="KW-0945">Host-virus interaction</keyword>
<accession>A0AAE9HR98</accession>
<dbReference type="InterPro" id="IPR000665">
    <property type="entry name" value="Hemagglutn/HN"/>
</dbReference>
<dbReference type="GO" id="GO:0055036">
    <property type="term" value="C:virion membrane"/>
    <property type="evidence" value="ECO:0007669"/>
    <property type="project" value="UniProtKB-SubCell"/>
</dbReference>
<organism evidence="20 21">
    <name type="scientific">Meliandou mastomys virus</name>
    <dbReference type="NCBI Taxonomy" id="2940987"/>
    <lineage>
        <taxon>Viruses</taxon>
        <taxon>Riboviria</taxon>
        <taxon>Orthornavirae</taxon>
        <taxon>Negarnaviricota</taxon>
        <taxon>Haploviricotina</taxon>
        <taxon>Monjiviricetes</taxon>
        <taxon>Mononegavirales</taxon>
        <taxon>Paramyxoviridae</taxon>
        <taxon>Orthoparamyxovirinae</taxon>
        <taxon>Jeilongvirus</taxon>
        <taxon>Jeilongvirus nzerekorense</taxon>
    </lineage>
</organism>
<dbReference type="CDD" id="cd15469">
    <property type="entry name" value="HN"/>
    <property type="match status" value="1"/>
</dbReference>
<dbReference type="GO" id="GO:0004308">
    <property type="term" value="F:exo-alpha-sialidase activity"/>
    <property type="evidence" value="ECO:0007669"/>
    <property type="project" value="InterPro"/>
</dbReference>
<comment type="similarity">
    <text evidence="3 17">Belongs to the paramyxoviruses hemagglutinin-neuraminidase family.</text>
</comment>
<evidence type="ECO:0000256" key="16">
    <source>
        <dbReference type="ARBA" id="ARBA00023296"/>
    </source>
</evidence>
<keyword evidence="5 17" id="KW-0348">Hemagglutinin</keyword>
<dbReference type="InterPro" id="IPR016285">
    <property type="entry name" value="Hemagglutn-neuramid"/>
</dbReference>
<keyword evidence="4" id="KW-1032">Host cell membrane</keyword>
<keyword evidence="16" id="KW-1160">Virus entry into host cell</keyword>
<feature type="region of interest" description="Disordered" evidence="18">
    <location>
        <begin position="688"/>
        <end position="721"/>
    </location>
</feature>
<evidence type="ECO:0000256" key="15">
    <source>
        <dbReference type="ARBA" id="ARBA00023180"/>
    </source>
</evidence>
<dbReference type="GO" id="GO:0019031">
    <property type="term" value="C:viral envelope"/>
    <property type="evidence" value="ECO:0007669"/>
    <property type="project" value="UniProtKB-KW"/>
</dbReference>
<dbReference type="GO" id="GO:0020002">
    <property type="term" value="C:host cell plasma membrane"/>
    <property type="evidence" value="ECO:0007669"/>
    <property type="project" value="UniProtKB-SubCell"/>
</dbReference>
<evidence type="ECO:0000256" key="12">
    <source>
        <dbReference type="ARBA" id="ARBA00022968"/>
    </source>
</evidence>
<dbReference type="SUPFAM" id="SSF50939">
    <property type="entry name" value="Sialidases"/>
    <property type="match status" value="1"/>
</dbReference>
<dbReference type="Proteomes" id="UP001251390">
    <property type="component" value="Segment"/>
</dbReference>
<keyword evidence="8" id="KW-1161">Viral attachment to host cell</keyword>
<keyword evidence="15" id="KW-0325">Glycoprotein</keyword>
<dbReference type="Gene3D" id="2.120.10.10">
    <property type="match status" value="1"/>
</dbReference>
<evidence type="ECO:0000256" key="3">
    <source>
        <dbReference type="ARBA" id="ARBA00007701"/>
    </source>
</evidence>
<dbReference type="GO" id="GO:0046789">
    <property type="term" value="F:host cell surface receptor binding"/>
    <property type="evidence" value="ECO:0007669"/>
    <property type="project" value="InterPro"/>
</dbReference>
<dbReference type="Pfam" id="PF00423">
    <property type="entry name" value="HN"/>
    <property type="match status" value="1"/>
</dbReference>
<sequence length="825" mass="91738">MIPVNPTHLNMSTFYGTSPQITTTHGQEKGQTSTCQTILTMTSMIVGLLSLFTIIALNVTNITYLIGSGGTMKDIQDSQEEIIGSVKDMSGTILEEVKPKIDLINNVVSYSIPSQLTALQHILKNEVLKQCIPTFMFNDTACPVTENPKHSTYFKEINLHSISSCAGQGKFIQLVTPVEFTDYPSFIPGATKKNGCIRIPSFSLSSTIFSYCHNIIHRGCADDGISDQYFSIGRIADHGTDIPVIETITEWYLNDGLNRKSCSVASGEFDAIMACTIVTESEREDYNHAGIGKISISYMDVFGRKKEWILAEREIQFDYPYAAMYFSVGSGVIIDNQVYFLIYGGLMNPISGNAQCHAPGCNNPNQADCNNSQRPTWFYRRQVVNGIFRFTYSFDTRPGAVVKTLSPSNVWFGAEGRLMYFPYSNRTYIYIRSSSWHALPQTGIIEMSGDFPIRWVDQLAISRPGGDPCQASNRCPKECITGVYTDLFPLGSEYEHSVGVYLSSQKQRKNPIMVLINTTSIIFGLHVTTNQQLASYTTTTCFVFKMKLWCVSIVELSPGTVGEFVPVPFLYQLNLACTDQQTGITGDFGVDDARISVGAFDKPRTECYLVFNEGEIYFSVKIFGKNQAYRLNWKPGVISNTTVEGINELCHEVLLHVPERDTDEIRDVVITTEHVTLTPVTLSGGVRMPVPSTLNPNPSVAPTNNSLLQGTTPKKASAQTELLPQQKSSTMVNRGTGSTQLSRSIPYDPDFELQEQYYNSSNSSAVHNNNQSNQYLGSVFNVSENVGKSYLSPGFMDRLDTSWARKYKAWINDTVAKAWGMFGYE</sequence>
<evidence type="ECO:0000256" key="14">
    <source>
        <dbReference type="ARBA" id="ARBA00023136"/>
    </source>
</evidence>
<keyword evidence="13 19" id="KW-1133">Transmembrane helix</keyword>
<keyword evidence="14 19" id="KW-0472">Membrane</keyword>
<name>A0AAE9HR98_9MONO</name>
<evidence type="ECO:0000256" key="9">
    <source>
        <dbReference type="ARBA" id="ARBA00022844"/>
    </source>
</evidence>
<evidence type="ECO:0000256" key="6">
    <source>
        <dbReference type="ARBA" id="ARBA00022581"/>
    </source>
</evidence>
<evidence type="ECO:0000256" key="18">
    <source>
        <dbReference type="SAM" id="MobiDB-lite"/>
    </source>
</evidence>
<reference evidence="20" key="1">
    <citation type="journal article" date="2022" name="bioRxiv">
        <title>The characterization of multiple novel paramyxovirus species highlights the diverse nature of the subfamily Orthoparamyxovirinae.</title>
        <authorList>
            <person name="Vanmechelen B."/>
            <person name="Meurs S."/>
            <person name="Horemans M."/>
            <person name="Loosen A."/>
            <person name="Maes T.J."/>
            <person name="Laenen L."/>
            <person name="Vergote V."/>
            <person name="Koundouno F.R."/>
            <person name="Magassouba N."/>
            <person name="Konde M.K."/>
            <person name="Conde I.S."/>
            <person name="Carroll M.W."/>
            <person name="Maes P."/>
        </authorList>
    </citation>
    <scope>NUCLEOTIDE SEQUENCE</scope>
    <source>
        <strain evidence="20">GN/Meliandou/Me/1/2018</strain>
    </source>
</reference>
<keyword evidence="7 19" id="KW-0812">Transmembrane</keyword>
<evidence type="ECO:0000313" key="21">
    <source>
        <dbReference type="Proteomes" id="UP001251390"/>
    </source>
</evidence>
<feature type="compositionally biased region" description="Polar residues" evidence="18">
    <location>
        <begin position="692"/>
        <end position="721"/>
    </location>
</feature>
<dbReference type="GO" id="GO:0019062">
    <property type="term" value="P:virion attachment to host cell"/>
    <property type="evidence" value="ECO:0007669"/>
    <property type="project" value="UniProtKB-KW"/>
</dbReference>
<evidence type="ECO:0000256" key="2">
    <source>
        <dbReference type="ARBA" id="ARBA00004336"/>
    </source>
</evidence>
<protein>
    <submittedName>
        <fullName evidence="20">Cell attachment protein</fullName>
    </submittedName>
</protein>
<keyword evidence="11 17" id="KW-0261">Viral envelope protein</keyword>
<dbReference type="InterPro" id="IPR036278">
    <property type="entry name" value="Sialidase_sf"/>
</dbReference>
<keyword evidence="21" id="KW-1185">Reference proteome</keyword>
<proteinExistence type="inferred from homology"/>
<evidence type="ECO:0000256" key="8">
    <source>
        <dbReference type="ARBA" id="ARBA00022804"/>
    </source>
</evidence>
<feature type="transmembrane region" description="Helical" evidence="19">
    <location>
        <begin position="38"/>
        <end position="57"/>
    </location>
</feature>
<gene>
    <name evidence="20" type="primary">G</name>
</gene>
<evidence type="ECO:0000256" key="19">
    <source>
        <dbReference type="SAM" id="Phobius"/>
    </source>
</evidence>
<evidence type="ECO:0000256" key="7">
    <source>
        <dbReference type="ARBA" id="ARBA00022692"/>
    </source>
</evidence>
<evidence type="ECO:0000256" key="4">
    <source>
        <dbReference type="ARBA" id="ARBA00022511"/>
    </source>
</evidence>
<dbReference type="EMBL" id="OK623361">
    <property type="protein sequence ID" value="UQM99592.1"/>
    <property type="molecule type" value="Viral_cRNA"/>
</dbReference>
<evidence type="ECO:0000256" key="1">
    <source>
        <dbReference type="ARBA" id="ARBA00004208"/>
    </source>
</evidence>
<evidence type="ECO:0000313" key="20">
    <source>
        <dbReference type="EMBL" id="UQM99592.1"/>
    </source>
</evidence>
<keyword evidence="9" id="KW-0946">Virion</keyword>
<keyword evidence="12" id="KW-0735">Signal-anchor</keyword>
<keyword evidence="10" id="KW-1043">Host membrane</keyword>
<evidence type="ECO:0000256" key="10">
    <source>
        <dbReference type="ARBA" id="ARBA00022870"/>
    </source>
</evidence>
<evidence type="ECO:0000256" key="13">
    <source>
        <dbReference type="ARBA" id="ARBA00022989"/>
    </source>
</evidence>
<dbReference type="GO" id="GO:0046718">
    <property type="term" value="P:symbiont entry into host cell"/>
    <property type="evidence" value="ECO:0007669"/>
    <property type="project" value="UniProtKB-KW"/>
</dbReference>
<comment type="subcellular location">
    <subcellularLocation>
        <location evidence="2">Host cell membrane</location>
        <topology evidence="2">Single-pass type II membrane protein</topology>
    </subcellularLocation>
    <subcellularLocation>
        <location evidence="1">Virion membrane</location>
        <topology evidence="1">Single-pass type II membrane protein</topology>
    </subcellularLocation>
</comment>
<evidence type="ECO:0000256" key="17">
    <source>
        <dbReference type="RuleBase" id="RU004216"/>
    </source>
</evidence>